<dbReference type="CDD" id="cd22911">
    <property type="entry name" value="HFD_H3"/>
    <property type="match status" value="1"/>
</dbReference>
<accession>D8LEK0</accession>
<dbReference type="STRING" id="2880.D8LEK0"/>
<dbReference type="InterPro" id="IPR000164">
    <property type="entry name" value="Histone_H3/CENP-A"/>
</dbReference>
<keyword evidence="10" id="KW-1185">Reference proteome</keyword>
<dbReference type="AlphaFoldDB" id="D8LEK0"/>
<dbReference type="GO" id="GO:0003677">
    <property type="term" value="F:DNA binding"/>
    <property type="evidence" value="ECO:0007669"/>
    <property type="project" value="UniProtKB-KW"/>
</dbReference>
<dbReference type="GO" id="GO:0005634">
    <property type="term" value="C:nucleus"/>
    <property type="evidence" value="ECO:0007669"/>
    <property type="project" value="UniProtKB-SubCell"/>
</dbReference>
<dbReference type="OrthoDB" id="4025405at2759"/>
<dbReference type="Pfam" id="PF00125">
    <property type="entry name" value="Histone"/>
    <property type="match status" value="1"/>
</dbReference>
<dbReference type="PANTHER" id="PTHR11426">
    <property type="entry name" value="HISTONE H3"/>
    <property type="match status" value="1"/>
</dbReference>
<feature type="domain" description="Core Histone H2A/H2B/H3" evidence="8">
    <location>
        <begin position="7"/>
        <end position="98"/>
    </location>
</feature>
<keyword evidence="6" id="KW-0539">Nucleus</keyword>
<dbReference type="OMA" id="YCAIHAR"/>
<dbReference type="SMART" id="SM00428">
    <property type="entry name" value="H3"/>
    <property type="match status" value="1"/>
</dbReference>
<dbReference type="GO" id="GO:0030527">
    <property type="term" value="F:structural constituent of chromatin"/>
    <property type="evidence" value="ECO:0007669"/>
    <property type="project" value="InterPro"/>
</dbReference>
<evidence type="ECO:0000256" key="2">
    <source>
        <dbReference type="ARBA" id="ARBA00004286"/>
    </source>
</evidence>
<dbReference type="GO" id="GO:0046982">
    <property type="term" value="F:protein heterodimerization activity"/>
    <property type="evidence" value="ECO:0007669"/>
    <property type="project" value="InterPro"/>
</dbReference>
<keyword evidence="5" id="KW-0238">DNA-binding</keyword>
<organism evidence="9 10">
    <name type="scientific">Ectocarpus siliculosus</name>
    <name type="common">Brown alga</name>
    <name type="synonym">Conferva siliculosa</name>
    <dbReference type="NCBI Taxonomy" id="2880"/>
    <lineage>
        <taxon>Eukaryota</taxon>
        <taxon>Sar</taxon>
        <taxon>Stramenopiles</taxon>
        <taxon>Ochrophyta</taxon>
        <taxon>PX clade</taxon>
        <taxon>Phaeophyceae</taxon>
        <taxon>Ectocarpales</taxon>
        <taxon>Ectocarpaceae</taxon>
        <taxon>Ectocarpus</taxon>
    </lineage>
</organism>
<dbReference type="EMBL" id="FN649736">
    <property type="protein sequence ID" value="CBN80243.1"/>
    <property type="molecule type" value="Genomic_DNA"/>
</dbReference>
<sequence length="102" mass="11338">MHTRFRPGALALKEIRRYQNSTELLVSKASFQRLVKETAGAVAGNLAGQLRFQSTAVIALQYAAEAYLVGLFEDTNLCAVHARRVTILPKDMHLAQRLRGEV</sequence>
<reference evidence="9 10" key="1">
    <citation type="journal article" date="2010" name="Nature">
        <title>The Ectocarpus genome and the independent evolution of multicellularity in brown algae.</title>
        <authorList>
            <person name="Cock J.M."/>
            <person name="Sterck L."/>
            <person name="Rouze P."/>
            <person name="Scornet D."/>
            <person name="Allen A.E."/>
            <person name="Amoutzias G."/>
            <person name="Anthouard V."/>
            <person name="Artiguenave F."/>
            <person name="Aury J.M."/>
            <person name="Badger J.H."/>
            <person name="Beszteri B."/>
            <person name="Billiau K."/>
            <person name="Bonnet E."/>
            <person name="Bothwell J.H."/>
            <person name="Bowler C."/>
            <person name="Boyen C."/>
            <person name="Brownlee C."/>
            <person name="Carrano C.J."/>
            <person name="Charrier B."/>
            <person name="Cho G.Y."/>
            <person name="Coelho S.M."/>
            <person name="Collen J."/>
            <person name="Corre E."/>
            <person name="Da Silva C."/>
            <person name="Delage L."/>
            <person name="Delaroque N."/>
            <person name="Dittami S.M."/>
            <person name="Doulbeau S."/>
            <person name="Elias M."/>
            <person name="Farnham G."/>
            <person name="Gachon C.M."/>
            <person name="Gschloessl B."/>
            <person name="Heesch S."/>
            <person name="Jabbari K."/>
            <person name="Jubin C."/>
            <person name="Kawai H."/>
            <person name="Kimura K."/>
            <person name="Kloareg B."/>
            <person name="Kupper F.C."/>
            <person name="Lang D."/>
            <person name="Le Bail A."/>
            <person name="Leblanc C."/>
            <person name="Lerouge P."/>
            <person name="Lohr M."/>
            <person name="Lopez P.J."/>
            <person name="Martens C."/>
            <person name="Maumus F."/>
            <person name="Michel G."/>
            <person name="Miranda-Saavedra D."/>
            <person name="Morales J."/>
            <person name="Moreau H."/>
            <person name="Motomura T."/>
            <person name="Nagasato C."/>
            <person name="Napoli C.A."/>
            <person name="Nelson D.R."/>
            <person name="Nyvall-Collen P."/>
            <person name="Peters A.F."/>
            <person name="Pommier C."/>
            <person name="Potin P."/>
            <person name="Poulain J."/>
            <person name="Quesneville H."/>
            <person name="Read B."/>
            <person name="Rensing S.A."/>
            <person name="Ritter A."/>
            <person name="Rousvoal S."/>
            <person name="Samanta M."/>
            <person name="Samson G."/>
            <person name="Schroeder D.C."/>
            <person name="Segurens B."/>
            <person name="Strittmatter M."/>
            <person name="Tonon T."/>
            <person name="Tregear J.W."/>
            <person name="Valentin K."/>
            <person name="von Dassow P."/>
            <person name="Yamagishi T."/>
            <person name="Van de Peer Y."/>
            <person name="Wincker P."/>
        </authorList>
    </citation>
    <scope>NUCLEOTIDE SEQUENCE [LARGE SCALE GENOMIC DNA]</scope>
    <source>
        <strain evidence="10">Ec32 / CCAP1310/4</strain>
    </source>
</reference>
<protein>
    <submittedName>
        <fullName evidence="9">Histone H3, putative</fullName>
    </submittedName>
</protein>
<evidence type="ECO:0000256" key="6">
    <source>
        <dbReference type="ARBA" id="ARBA00023242"/>
    </source>
</evidence>
<dbReference type="InParanoid" id="D8LEK0"/>
<dbReference type="GO" id="GO:0000786">
    <property type="term" value="C:nucleosome"/>
    <property type="evidence" value="ECO:0007669"/>
    <property type="project" value="UniProtKB-KW"/>
</dbReference>
<comment type="similarity">
    <text evidence="3">Belongs to the histone H3 family.</text>
</comment>
<evidence type="ECO:0000256" key="1">
    <source>
        <dbReference type="ARBA" id="ARBA00004123"/>
    </source>
</evidence>
<proteinExistence type="inferred from homology"/>
<dbReference type="Gene3D" id="1.10.20.10">
    <property type="entry name" value="Histone, subunit A"/>
    <property type="match status" value="1"/>
</dbReference>
<dbReference type="SUPFAM" id="SSF47113">
    <property type="entry name" value="Histone-fold"/>
    <property type="match status" value="1"/>
</dbReference>
<evidence type="ECO:0000313" key="10">
    <source>
        <dbReference type="Proteomes" id="UP000002630"/>
    </source>
</evidence>
<dbReference type="eggNOG" id="KOG1745">
    <property type="taxonomic scope" value="Eukaryota"/>
</dbReference>
<dbReference type="FunFam" id="1.10.20.10:FF:000085">
    <property type="entry name" value="Histone H3.2"/>
    <property type="match status" value="1"/>
</dbReference>
<evidence type="ECO:0000256" key="3">
    <source>
        <dbReference type="ARBA" id="ARBA00010343"/>
    </source>
</evidence>
<evidence type="ECO:0000313" key="9">
    <source>
        <dbReference type="EMBL" id="CBN80243.1"/>
    </source>
</evidence>
<evidence type="ECO:0000256" key="7">
    <source>
        <dbReference type="ARBA" id="ARBA00023269"/>
    </source>
</evidence>
<evidence type="ECO:0000256" key="4">
    <source>
        <dbReference type="ARBA" id="ARBA00022454"/>
    </source>
</evidence>
<gene>
    <name evidence="9" type="ORF">Esi_0131_0084</name>
</gene>
<comment type="subcellular location">
    <subcellularLocation>
        <location evidence="2">Chromosome</location>
    </subcellularLocation>
    <subcellularLocation>
        <location evidence="1">Nucleus</location>
    </subcellularLocation>
</comment>
<dbReference type="Proteomes" id="UP000002630">
    <property type="component" value="Linkage Group LG11"/>
</dbReference>
<keyword evidence="4" id="KW-0158">Chromosome</keyword>
<dbReference type="InterPro" id="IPR009072">
    <property type="entry name" value="Histone-fold"/>
</dbReference>
<dbReference type="EMBL" id="FN647946">
    <property type="protein sequence ID" value="CBN80243.1"/>
    <property type="molecule type" value="Genomic_DNA"/>
</dbReference>
<name>D8LEK0_ECTSI</name>
<dbReference type="InterPro" id="IPR007125">
    <property type="entry name" value="H2A/H2B/H3"/>
</dbReference>
<evidence type="ECO:0000259" key="8">
    <source>
        <dbReference type="Pfam" id="PF00125"/>
    </source>
</evidence>
<keyword evidence="7" id="KW-0544">Nucleosome core</keyword>
<evidence type="ECO:0000256" key="5">
    <source>
        <dbReference type="ARBA" id="ARBA00023125"/>
    </source>
</evidence>